<dbReference type="PANTHER" id="PTHR11934:SF0">
    <property type="entry name" value="RIBOSE-5-PHOSPHATE ISOMERASE"/>
    <property type="match status" value="1"/>
</dbReference>
<evidence type="ECO:0000256" key="2">
    <source>
        <dbReference type="ARBA" id="ARBA00008088"/>
    </source>
</evidence>
<dbReference type="EC" id="5.3.1.6" evidence="3"/>
<evidence type="ECO:0000256" key="5">
    <source>
        <dbReference type="ARBA" id="ARBA00029734"/>
    </source>
</evidence>
<dbReference type="SUPFAM" id="SSF75445">
    <property type="entry name" value="D-ribose-5-phosphate isomerase (RpiA), lid domain"/>
    <property type="match status" value="1"/>
</dbReference>
<keyword evidence="6" id="KW-1185">Reference proteome</keyword>
<dbReference type="GO" id="GO:0005737">
    <property type="term" value="C:cytoplasm"/>
    <property type="evidence" value="ECO:0007669"/>
    <property type="project" value="TreeGrafter"/>
</dbReference>
<dbReference type="InterPro" id="IPR037171">
    <property type="entry name" value="NagB/RpiA_transferase-like"/>
</dbReference>
<keyword evidence="4" id="KW-0413">Isomerase</keyword>
<dbReference type="InterPro" id="IPR004788">
    <property type="entry name" value="Ribose5P_isomerase_type_A"/>
</dbReference>
<gene>
    <name evidence="7" type="primary">LOC115228863</name>
</gene>
<evidence type="ECO:0000256" key="3">
    <source>
        <dbReference type="ARBA" id="ARBA00011959"/>
    </source>
</evidence>
<reference evidence="7" key="1">
    <citation type="submission" date="2025-08" db="UniProtKB">
        <authorList>
            <consortium name="RefSeq"/>
        </authorList>
    </citation>
    <scope>IDENTIFICATION</scope>
</reference>
<evidence type="ECO:0000313" key="7">
    <source>
        <dbReference type="RefSeq" id="XP_036354924.1"/>
    </source>
</evidence>
<name>A0A7E6EI18_9MOLL</name>
<dbReference type="RefSeq" id="XP_036354924.1">
    <property type="nucleotide sequence ID" value="XM_036499031.1"/>
</dbReference>
<dbReference type="UniPathway" id="UPA00115">
    <property type="reaction ID" value="UER00412"/>
</dbReference>
<dbReference type="GO" id="GO:0009052">
    <property type="term" value="P:pentose-phosphate shunt, non-oxidative branch"/>
    <property type="evidence" value="ECO:0007669"/>
    <property type="project" value="InterPro"/>
</dbReference>
<dbReference type="Proteomes" id="UP000515154">
    <property type="component" value="Unplaced"/>
</dbReference>
<evidence type="ECO:0000313" key="6">
    <source>
        <dbReference type="Proteomes" id="UP000515154"/>
    </source>
</evidence>
<dbReference type="Gene3D" id="3.40.50.1360">
    <property type="match status" value="1"/>
</dbReference>
<dbReference type="Pfam" id="PF06026">
    <property type="entry name" value="Rib_5-P_isom_A"/>
    <property type="match status" value="1"/>
</dbReference>
<sequence length="175" mass="19071">MNLKVGDINDVDSVDITFDGCDECDQNLTLLKGGGGCHVQEKVVGSISKFYVVVGDSRKLVKRLGETWKKGIPVEVLKFCVDLVSRRIVKALGGTATVRYTGKAKCGPVVTDNGNYIIDWVFPCGIHLDKTWQDVEYQLLNIPGVVGTGLFIGIAHVGVFADSLGMTWDLKRPDL</sequence>
<comment type="pathway">
    <text evidence="1">Carbohydrate degradation; pentose phosphate pathway; D-ribose 5-phosphate from D-ribulose 5-phosphate (non-oxidative stage): step 1/1.</text>
</comment>
<dbReference type="GO" id="GO:0004751">
    <property type="term" value="F:ribose-5-phosphate isomerase activity"/>
    <property type="evidence" value="ECO:0007669"/>
    <property type="project" value="UniProtKB-EC"/>
</dbReference>
<protein>
    <recommendedName>
        <fullName evidence="3">ribose-5-phosphate isomerase</fullName>
        <ecNumber evidence="3">5.3.1.6</ecNumber>
    </recommendedName>
    <alternativeName>
        <fullName evidence="5">Phosphoriboisomerase</fullName>
    </alternativeName>
</protein>
<dbReference type="SUPFAM" id="SSF100950">
    <property type="entry name" value="NagB/RpiA/CoA transferase-like"/>
    <property type="match status" value="1"/>
</dbReference>
<evidence type="ECO:0000256" key="4">
    <source>
        <dbReference type="ARBA" id="ARBA00023235"/>
    </source>
</evidence>
<dbReference type="FunFam" id="3.30.70.260:FF:000018">
    <property type="entry name" value="Ribose-5-phosphate isomerase A"/>
    <property type="match status" value="1"/>
</dbReference>
<dbReference type="CDD" id="cd01398">
    <property type="entry name" value="RPI_A"/>
    <property type="match status" value="1"/>
</dbReference>
<dbReference type="AlphaFoldDB" id="A0A7E6EI18"/>
<dbReference type="NCBIfam" id="TIGR00021">
    <property type="entry name" value="rpiA"/>
    <property type="match status" value="1"/>
</dbReference>
<dbReference type="GO" id="GO:0006014">
    <property type="term" value="P:D-ribose metabolic process"/>
    <property type="evidence" value="ECO:0007669"/>
    <property type="project" value="TreeGrafter"/>
</dbReference>
<organism evidence="6 7">
    <name type="scientific">Octopus sinensis</name>
    <name type="common">East Asian common octopus</name>
    <dbReference type="NCBI Taxonomy" id="2607531"/>
    <lineage>
        <taxon>Eukaryota</taxon>
        <taxon>Metazoa</taxon>
        <taxon>Spiralia</taxon>
        <taxon>Lophotrochozoa</taxon>
        <taxon>Mollusca</taxon>
        <taxon>Cephalopoda</taxon>
        <taxon>Coleoidea</taxon>
        <taxon>Octopodiformes</taxon>
        <taxon>Octopoda</taxon>
        <taxon>Incirrata</taxon>
        <taxon>Octopodidae</taxon>
        <taxon>Octopus</taxon>
    </lineage>
</organism>
<dbReference type="Gene3D" id="3.30.70.260">
    <property type="match status" value="1"/>
</dbReference>
<proteinExistence type="inferred from homology"/>
<evidence type="ECO:0000256" key="1">
    <source>
        <dbReference type="ARBA" id="ARBA00004988"/>
    </source>
</evidence>
<dbReference type="KEGG" id="osn:115228863"/>
<accession>A0A7E6EI18</accession>
<dbReference type="PANTHER" id="PTHR11934">
    <property type="entry name" value="RIBOSE-5-PHOSPHATE ISOMERASE"/>
    <property type="match status" value="1"/>
</dbReference>
<comment type="similarity">
    <text evidence="2">Belongs to the ribose 5-phosphate isomerase family.</text>
</comment>